<proteinExistence type="predicted"/>
<evidence type="ECO:0000313" key="3">
    <source>
        <dbReference type="Proteomes" id="UP000499080"/>
    </source>
</evidence>
<sequence length="237" mass="27369">MEVLIWLLYLMIGGSTAFLCDEMSCNASPLEELARLNFKPNETELLRLCPPTLDFFNCLFKGAEDCFGMNVEEIAESDDAIASTIAKSLLKARSLAVEMCDEDSPLRRDYLENVECFDRLVAKANEIDDCTDKGETYADAFLRQWHHLKEENVDWSEKRCLEQAYGYACFVEKLDITCGEVARRTLLTILKKAKHALFTECEIENPLGLKRAFLDYLELGEKTSELYWYIFETFKRR</sequence>
<reference evidence="2 3" key="1">
    <citation type="journal article" date="2019" name="Sci. Rep.">
        <title>Orb-weaving spider Araneus ventricosus genome elucidates the spidroin gene catalogue.</title>
        <authorList>
            <person name="Kono N."/>
            <person name="Nakamura H."/>
            <person name="Ohtoshi R."/>
            <person name="Moran D.A.P."/>
            <person name="Shinohara A."/>
            <person name="Yoshida Y."/>
            <person name="Fujiwara M."/>
            <person name="Mori M."/>
            <person name="Tomita M."/>
            <person name="Arakawa K."/>
        </authorList>
    </citation>
    <scope>NUCLEOTIDE SEQUENCE [LARGE SCALE GENOMIC DNA]</scope>
</reference>
<organism evidence="2 3">
    <name type="scientific">Araneus ventricosus</name>
    <name type="common">Orbweaver spider</name>
    <name type="synonym">Epeira ventricosa</name>
    <dbReference type="NCBI Taxonomy" id="182803"/>
    <lineage>
        <taxon>Eukaryota</taxon>
        <taxon>Metazoa</taxon>
        <taxon>Ecdysozoa</taxon>
        <taxon>Arthropoda</taxon>
        <taxon>Chelicerata</taxon>
        <taxon>Arachnida</taxon>
        <taxon>Araneae</taxon>
        <taxon>Araneomorphae</taxon>
        <taxon>Entelegynae</taxon>
        <taxon>Araneoidea</taxon>
        <taxon>Araneidae</taxon>
        <taxon>Araneus</taxon>
    </lineage>
</organism>
<evidence type="ECO:0008006" key="4">
    <source>
        <dbReference type="Google" id="ProtNLM"/>
    </source>
</evidence>
<keyword evidence="3" id="KW-1185">Reference proteome</keyword>
<protein>
    <recommendedName>
        <fullName evidence="4">DUF19 domain-containing protein</fullName>
    </recommendedName>
</protein>
<evidence type="ECO:0000313" key="2">
    <source>
        <dbReference type="EMBL" id="GBM04616.1"/>
    </source>
</evidence>
<gene>
    <name evidence="2" type="ORF">AVEN_75576_1</name>
</gene>
<accession>A0A4Y2CL16</accession>
<feature type="signal peptide" evidence="1">
    <location>
        <begin position="1"/>
        <end position="17"/>
    </location>
</feature>
<dbReference type="EMBL" id="BGPR01000205">
    <property type="protein sequence ID" value="GBM04616.1"/>
    <property type="molecule type" value="Genomic_DNA"/>
</dbReference>
<dbReference type="Proteomes" id="UP000499080">
    <property type="component" value="Unassembled WGS sequence"/>
</dbReference>
<dbReference type="AlphaFoldDB" id="A0A4Y2CL16"/>
<dbReference type="OrthoDB" id="6422334at2759"/>
<feature type="chain" id="PRO_5021354691" description="DUF19 domain-containing protein" evidence="1">
    <location>
        <begin position="18"/>
        <end position="237"/>
    </location>
</feature>
<evidence type="ECO:0000256" key="1">
    <source>
        <dbReference type="SAM" id="SignalP"/>
    </source>
</evidence>
<keyword evidence="1" id="KW-0732">Signal</keyword>
<comment type="caution">
    <text evidence="2">The sequence shown here is derived from an EMBL/GenBank/DDBJ whole genome shotgun (WGS) entry which is preliminary data.</text>
</comment>
<name>A0A4Y2CL16_ARAVE</name>